<dbReference type="Proteomes" id="UP000620124">
    <property type="component" value="Unassembled WGS sequence"/>
</dbReference>
<name>A0A8H7CJN8_9AGAR</name>
<sequence>MLSSERTYVDLLFRASRKYASWDPEALDFLVKVGDWGRITKGRRGLAFWRKNGTFLKEGNIFSDGKAKMFEIPDPIEYGSGSEGETWVVSQNAQQVDVSSSVGVSPTIAQCKVKGAFKFSSGRGAVLVMENDIISAIDPPGALRRLLKDPQYAWLRGRIRGGSTIALGLSVEPPVSGVASATGNATWVRKRGFWKFQVPEKATSTGLRGESDESDSLPPLPDAEPPWDAEDAQITAKRAKFTLK</sequence>
<accession>A0A8H7CJN8</accession>
<proteinExistence type="predicted"/>
<evidence type="ECO:0000256" key="1">
    <source>
        <dbReference type="SAM" id="MobiDB-lite"/>
    </source>
</evidence>
<gene>
    <name evidence="2" type="ORF">MVEN_02005700</name>
</gene>
<evidence type="ECO:0000313" key="2">
    <source>
        <dbReference type="EMBL" id="KAF7337828.1"/>
    </source>
</evidence>
<protein>
    <submittedName>
        <fullName evidence="2">Uncharacterized protein</fullName>
    </submittedName>
</protein>
<dbReference type="OrthoDB" id="3343770at2759"/>
<keyword evidence="3" id="KW-1185">Reference proteome</keyword>
<dbReference type="AlphaFoldDB" id="A0A8H7CJN8"/>
<feature type="region of interest" description="Disordered" evidence="1">
    <location>
        <begin position="203"/>
        <end position="230"/>
    </location>
</feature>
<dbReference type="EMBL" id="JACAZI010000021">
    <property type="protein sequence ID" value="KAF7337828.1"/>
    <property type="molecule type" value="Genomic_DNA"/>
</dbReference>
<evidence type="ECO:0000313" key="3">
    <source>
        <dbReference type="Proteomes" id="UP000620124"/>
    </source>
</evidence>
<comment type="caution">
    <text evidence="2">The sequence shown here is derived from an EMBL/GenBank/DDBJ whole genome shotgun (WGS) entry which is preliminary data.</text>
</comment>
<reference evidence="2" key="1">
    <citation type="submission" date="2020-05" db="EMBL/GenBank/DDBJ databases">
        <title>Mycena genomes resolve the evolution of fungal bioluminescence.</title>
        <authorList>
            <person name="Tsai I.J."/>
        </authorList>
    </citation>
    <scope>NUCLEOTIDE SEQUENCE</scope>
    <source>
        <strain evidence="2">CCC161011</strain>
    </source>
</reference>
<organism evidence="2 3">
    <name type="scientific">Mycena venus</name>
    <dbReference type="NCBI Taxonomy" id="2733690"/>
    <lineage>
        <taxon>Eukaryota</taxon>
        <taxon>Fungi</taxon>
        <taxon>Dikarya</taxon>
        <taxon>Basidiomycota</taxon>
        <taxon>Agaricomycotina</taxon>
        <taxon>Agaricomycetes</taxon>
        <taxon>Agaricomycetidae</taxon>
        <taxon>Agaricales</taxon>
        <taxon>Marasmiineae</taxon>
        <taxon>Mycenaceae</taxon>
        <taxon>Mycena</taxon>
    </lineage>
</organism>